<reference evidence="2 3" key="1">
    <citation type="journal article" date="2020" name="Microorganisms">
        <title>Simultaneous Genome Sequencing of Prosthecochloris ethylica and Desulfuromonas acetoxidans within a Syntrophic Mixture Reveals Unique Pili and Protein Interactions.</title>
        <authorList>
            <person name="Kyndt J.A."/>
            <person name="Van Beeumen J.J."/>
            <person name="Meyer T.E."/>
        </authorList>
    </citation>
    <scope>NUCLEOTIDE SEQUENCE [LARGE SCALE GENOMIC DNA]</scope>
    <source>
        <strain evidence="2 3">N3</strain>
    </source>
</reference>
<protein>
    <submittedName>
        <fullName evidence="2">Metallophosphoesterase</fullName>
    </submittedName>
</protein>
<comment type="caution">
    <text evidence="2">The sequence shown here is derived from an EMBL/GenBank/DDBJ whole genome shotgun (WGS) entry which is preliminary data.</text>
</comment>
<dbReference type="InterPro" id="IPR029052">
    <property type="entry name" value="Metallo-depent_PP-like"/>
</dbReference>
<evidence type="ECO:0000313" key="2">
    <source>
        <dbReference type="EMBL" id="MBF0636432.1"/>
    </source>
</evidence>
<sequence>MRQRIGIITDIHFGSGEEHGMKSAEQDLIRCLGFWHREGIDHVLQMGDLIDGPPAEAAGQLDRVTALLESFSGTIHHLVGNHCLDAGLPRLMASASLSSPFYNVRLGSWRFIMLNGMDITTSSRPETAADQKRMALFTSDSWAQPYCGAIGGHQLSWLGAELGAAAAAAEDVVVCCHLPLAPGTTDEHHGILWNHREAADIILRHPAVRLVLGGHYHRGGITWRNGIPMLTLPGFVKRHTPPCFTCGIIELEESLITVYDEQLQIRQLLHRNQSRP</sequence>
<dbReference type="InterPro" id="IPR004843">
    <property type="entry name" value="Calcineurin-like_PHP"/>
</dbReference>
<dbReference type="SUPFAM" id="SSF56300">
    <property type="entry name" value="Metallo-dependent phosphatases"/>
    <property type="match status" value="1"/>
</dbReference>
<dbReference type="PANTHER" id="PTHR16509">
    <property type="match status" value="1"/>
</dbReference>
<feature type="domain" description="Calcineurin-like phosphoesterase" evidence="1">
    <location>
        <begin position="4"/>
        <end position="218"/>
    </location>
</feature>
<dbReference type="Proteomes" id="UP000619838">
    <property type="component" value="Unassembled WGS sequence"/>
</dbReference>
<dbReference type="RefSeq" id="WP_175187215.1">
    <property type="nucleotide sequence ID" value="NZ_JABVZQ010000005.1"/>
</dbReference>
<evidence type="ECO:0000259" key="1">
    <source>
        <dbReference type="Pfam" id="PF00149"/>
    </source>
</evidence>
<dbReference type="Gene3D" id="3.60.21.10">
    <property type="match status" value="1"/>
</dbReference>
<name>A0ABR9XQV6_9CHLB</name>
<keyword evidence="3" id="KW-1185">Reference proteome</keyword>
<gene>
    <name evidence="2" type="ORF">INT08_04465</name>
</gene>
<dbReference type="PANTHER" id="PTHR16509:SF8">
    <property type="entry name" value="MANGANESE-DEPENDENT ADP-RIBOSE_CDP-ALCOHOL DIPHOSPHATASE"/>
    <property type="match status" value="1"/>
</dbReference>
<accession>A0ABR9XQV6</accession>
<dbReference type="EMBL" id="JADGII010000005">
    <property type="protein sequence ID" value="MBF0636432.1"/>
    <property type="molecule type" value="Genomic_DNA"/>
</dbReference>
<proteinExistence type="predicted"/>
<organism evidence="2 3">
    <name type="scientific">Prosthecochloris ethylica</name>
    <dbReference type="NCBI Taxonomy" id="2743976"/>
    <lineage>
        <taxon>Bacteria</taxon>
        <taxon>Pseudomonadati</taxon>
        <taxon>Chlorobiota</taxon>
        <taxon>Chlorobiia</taxon>
        <taxon>Chlorobiales</taxon>
        <taxon>Chlorobiaceae</taxon>
        <taxon>Prosthecochloris</taxon>
    </lineage>
</organism>
<evidence type="ECO:0000313" key="3">
    <source>
        <dbReference type="Proteomes" id="UP000619838"/>
    </source>
</evidence>
<dbReference type="Pfam" id="PF00149">
    <property type="entry name" value="Metallophos"/>
    <property type="match status" value="1"/>
</dbReference>